<dbReference type="Proteomes" id="UP000010866">
    <property type="component" value="Plasmid pMETHO01"/>
</dbReference>
<gene>
    <name evidence="1" type="ordered locus">Metho_2588</name>
</gene>
<dbReference type="EMBL" id="CP003363">
    <property type="protein sequence ID" value="AGB50725.1"/>
    <property type="molecule type" value="Genomic_DNA"/>
</dbReference>
<proteinExistence type="predicted"/>
<protein>
    <submittedName>
        <fullName evidence="1">Uncharacterized protein</fullName>
    </submittedName>
</protein>
<name>L0L1A7_METHD</name>
<dbReference type="HOGENOM" id="CLU_734906_0_0_2"/>
<organism evidence="1 2">
    <name type="scientific">Methanomethylovorans hollandica (strain DSM 15978 / NBRC 107637 / DMS1)</name>
    <dbReference type="NCBI Taxonomy" id="867904"/>
    <lineage>
        <taxon>Archaea</taxon>
        <taxon>Methanobacteriati</taxon>
        <taxon>Methanobacteriota</taxon>
        <taxon>Stenosarchaea group</taxon>
        <taxon>Methanomicrobia</taxon>
        <taxon>Methanosarcinales</taxon>
        <taxon>Methanosarcinaceae</taxon>
        <taxon>Methanomethylovorans</taxon>
    </lineage>
</organism>
<evidence type="ECO:0000313" key="2">
    <source>
        <dbReference type="Proteomes" id="UP000010866"/>
    </source>
</evidence>
<geneLocation type="plasmid" evidence="1 2">
    <name>pMETHO01</name>
</geneLocation>
<dbReference type="RefSeq" id="WP_015313857.1">
    <property type="nucleotide sequence ID" value="NC_019972.1"/>
</dbReference>
<sequence>MNRYPYDSLEILAQAEWHFKKDTAFDRAMACIAFDNSIEFSITTYLQQDYSPDEKYIQYDNNYETYLSSHEQKLEFFAEYLQKNDLQCDFTIDDFKKMHVHAGWFFVPNPHYPGYFDTPAKEWAEAYRKAAIQVFNAFYGADTENLLLRMEQEYGKEMNYRMSNKMNLGISSDIVEVTKTLKDLEAYLKFALSVMEIVPYNSELSLLALWRLFFTHVESASEEMDNAVFRAVSIEKALEYEGSVNLRMQIIHNIMDEVNKIVAFVKDYPMSSNIVHELRQRHSRWLRPEIIAVHIVQKPCVVLLETKTYSDQTETITRENLSDIMSSFSAKSTAVENAKIFMDLDSCSISMVTKLLVPEAEKEIAEIYNTKFYNIM</sequence>
<keyword evidence="1" id="KW-0614">Plasmid</keyword>
<keyword evidence="2" id="KW-1185">Reference proteome</keyword>
<dbReference type="AlphaFoldDB" id="L0L1A7"/>
<evidence type="ECO:0000313" key="1">
    <source>
        <dbReference type="EMBL" id="AGB50725.1"/>
    </source>
</evidence>
<reference evidence="2" key="1">
    <citation type="submission" date="2012-02" db="EMBL/GenBank/DDBJ databases">
        <title>Complete sequence of plasmid of Methanomethylovorans hollandica DSM 15978.</title>
        <authorList>
            <person name="Lucas S."/>
            <person name="Copeland A."/>
            <person name="Lapidus A."/>
            <person name="Glavina del Rio T."/>
            <person name="Dalin E."/>
            <person name="Tice H."/>
            <person name="Bruce D."/>
            <person name="Goodwin L."/>
            <person name="Pitluck S."/>
            <person name="Peters L."/>
            <person name="Mikhailova N."/>
            <person name="Held B."/>
            <person name="Kyrpides N."/>
            <person name="Mavromatis K."/>
            <person name="Ivanova N."/>
            <person name="Brettin T."/>
            <person name="Detter J.C."/>
            <person name="Han C."/>
            <person name="Larimer F."/>
            <person name="Land M."/>
            <person name="Hauser L."/>
            <person name="Markowitz V."/>
            <person name="Cheng J.-F."/>
            <person name="Hugenholtz P."/>
            <person name="Woyke T."/>
            <person name="Wu D."/>
            <person name="Spring S."/>
            <person name="Schroeder M."/>
            <person name="Brambilla E."/>
            <person name="Klenk H.-P."/>
            <person name="Eisen J.A."/>
        </authorList>
    </citation>
    <scope>NUCLEOTIDE SEQUENCE [LARGE SCALE GENOMIC DNA]</scope>
    <source>
        <strain evidence="2">DSM 15978 / NBRC 107637 / DMS1</strain>
        <plasmid evidence="2">Plasmid pMETHO01</plasmid>
    </source>
</reference>
<dbReference type="GeneID" id="14401550"/>
<dbReference type="KEGG" id="mhz:Metho_2588"/>
<accession>L0L1A7</accession>